<protein>
    <recommendedName>
        <fullName evidence="4">Auto-transporter adhesin head GIN domain-containing protein</fullName>
    </recommendedName>
</protein>
<feature type="signal peptide" evidence="1">
    <location>
        <begin position="1"/>
        <end position="24"/>
    </location>
</feature>
<dbReference type="EMBL" id="JAVXZY010000002">
    <property type="protein sequence ID" value="MDT8999069.1"/>
    <property type="molecule type" value="Genomic_DNA"/>
</dbReference>
<feature type="chain" id="PRO_5046196464" description="Auto-transporter adhesin head GIN domain-containing protein" evidence="1">
    <location>
        <begin position="25"/>
        <end position="298"/>
    </location>
</feature>
<evidence type="ECO:0000313" key="3">
    <source>
        <dbReference type="Proteomes" id="UP001246372"/>
    </source>
</evidence>
<dbReference type="PROSITE" id="PS51257">
    <property type="entry name" value="PROKAR_LIPOPROTEIN"/>
    <property type="match status" value="1"/>
</dbReference>
<keyword evidence="1" id="KW-0732">Signal</keyword>
<comment type="caution">
    <text evidence="2">The sequence shown here is derived from an EMBL/GenBank/DDBJ whole genome shotgun (WGS) entry which is preliminary data.</text>
</comment>
<accession>A0ABU3P919</accession>
<reference evidence="2" key="1">
    <citation type="submission" date="2023-09" db="EMBL/GenBank/DDBJ databases">
        <title>Paucibacter sp. APW11 Genome sequencing and assembly.</title>
        <authorList>
            <person name="Kim I."/>
        </authorList>
    </citation>
    <scope>NUCLEOTIDE SEQUENCE</scope>
    <source>
        <strain evidence="2">APW11</strain>
    </source>
</reference>
<dbReference type="RefSeq" id="WP_315649558.1">
    <property type="nucleotide sequence ID" value="NZ_JAVXZY010000002.1"/>
</dbReference>
<name>A0ABU3P919_9BURK</name>
<evidence type="ECO:0000313" key="2">
    <source>
        <dbReference type="EMBL" id="MDT8999069.1"/>
    </source>
</evidence>
<sequence length="298" mass="30394">MYIDKNRLLAVGAAVAALTLSACGGGGGGGSAEPTPGPTPGPGPIAATLSKDNYLDAFALVSLAAMRLDAVTTVIDGSFRVVLSTNDTPGTYPCPQGGTVSVARIDANTRSFSTNNCNLGGVIVNSGKLTAVGAGATVVGGVSYLAGGDFTADQLRFTIPDGIVGEQTLSGQIKLKRNADLTLSGSGNATVLRNGRSDVYKDIIVATSTPDSHHDVSIDTLNFTLDTPRFPVQLNVKAGATLATVSAPDGAQLRVDTNAKDDSIKLELRQSATASPSLTTTLKAAEQTVLDAFSRVLK</sequence>
<keyword evidence="3" id="KW-1185">Reference proteome</keyword>
<organism evidence="2 3">
    <name type="scientific">Roseateles aquae</name>
    <dbReference type="NCBI Taxonomy" id="3077235"/>
    <lineage>
        <taxon>Bacteria</taxon>
        <taxon>Pseudomonadati</taxon>
        <taxon>Pseudomonadota</taxon>
        <taxon>Betaproteobacteria</taxon>
        <taxon>Burkholderiales</taxon>
        <taxon>Sphaerotilaceae</taxon>
        <taxon>Roseateles</taxon>
    </lineage>
</organism>
<evidence type="ECO:0000256" key="1">
    <source>
        <dbReference type="SAM" id="SignalP"/>
    </source>
</evidence>
<proteinExistence type="predicted"/>
<evidence type="ECO:0008006" key="4">
    <source>
        <dbReference type="Google" id="ProtNLM"/>
    </source>
</evidence>
<dbReference type="Proteomes" id="UP001246372">
    <property type="component" value="Unassembled WGS sequence"/>
</dbReference>
<gene>
    <name evidence="2" type="ORF">RQP53_07300</name>
</gene>